<dbReference type="InterPro" id="IPR029058">
    <property type="entry name" value="AB_hydrolase_fold"/>
</dbReference>
<keyword evidence="13" id="KW-1185">Reference proteome</keyword>
<dbReference type="GO" id="GO:0051723">
    <property type="term" value="F:protein methylesterase activity"/>
    <property type="evidence" value="ECO:0007669"/>
    <property type="project" value="UniProtKB-EC"/>
</dbReference>
<evidence type="ECO:0000256" key="6">
    <source>
        <dbReference type="ARBA" id="ARBA00049203"/>
    </source>
</evidence>
<keyword evidence="4" id="KW-0719">Serine esterase</keyword>
<dbReference type="SUPFAM" id="SSF53474">
    <property type="entry name" value="alpha/beta-Hydrolases"/>
    <property type="match status" value="1"/>
</dbReference>
<dbReference type="Gene3D" id="2.30.30.40">
    <property type="entry name" value="SH3 Domains"/>
    <property type="match status" value="1"/>
</dbReference>
<name>A0A814DM20_9BILA</name>
<gene>
    <name evidence="12" type="ORF">OXX778_LOCUS14271</name>
</gene>
<organism evidence="12 13">
    <name type="scientific">Brachionus calyciflorus</name>
    <dbReference type="NCBI Taxonomy" id="104777"/>
    <lineage>
        <taxon>Eukaryota</taxon>
        <taxon>Metazoa</taxon>
        <taxon>Spiralia</taxon>
        <taxon>Gnathifera</taxon>
        <taxon>Rotifera</taxon>
        <taxon>Eurotatoria</taxon>
        <taxon>Monogononta</taxon>
        <taxon>Pseudotrocha</taxon>
        <taxon>Ploima</taxon>
        <taxon>Brachionidae</taxon>
        <taxon>Brachionus</taxon>
    </lineage>
</organism>
<comment type="catalytic activity">
    <reaction evidence="6">
        <text>[phosphatase 2A protein]-C-terminal L-leucine methyl ester + H2O = [phosphatase 2A protein]-C-terminal L-leucine + methanol + H(+)</text>
        <dbReference type="Rhea" id="RHEA:48548"/>
        <dbReference type="Rhea" id="RHEA-COMP:12134"/>
        <dbReference type="Rhea" id="RHEA-COMP:12135"/>
        <dbReference type="ChEBI" id="CHEBI:15377"/>
        <dbReference type="ChEBI" id="CHEBI:15378"/>
        <dbReference type="ChEBI" id="CHEBI:17790"/>
        <dbReference type="ChEBI" id="CHEBI:90516"/>
        <dbReference type="ChEBI" id="CHEBI:90517"/>
        <dbReference type="EC" id="3.1.1.89"/>
    </reaction>
</comment>
<evidence type="ECO:0000256" key="4">
    <source>
        <dbReference type="ARBA" id="ARBA00022487"/>
    </source>
</evidence>
<keyword evidence="3 7" id="KW-0728">SH3 domain</keyword>
<dbReference type="AlphaFoldDB" id="A0A814DM20"/>
<dbReference type="SUPFAM" id="SSF50044">
    <property type="entry name" value="SH3-domain"/>
    <property type="match status" value="1"/>
</dbReference>
<dbReference type="PROSITE" id="PS50002">
    <property type="entry name" value="SH3"/>
    <property type="match status" value="1"/>
</dbReference>
<dbReference type="Pfam" id="PF00611">
    <property type="entry name" value="FCH"/>
    <property type="match status" value="1"/>
</dbReference>
<evidence type="ECO:0000256" key="2">
    <source>
        <dbReference type="ARBA" id="ARBA00013111"/>
    </source>
</evidence>
<evidence type="ECO:0000256" key="5">
    <source>
        <dbReference type="ARBA" id="ARBA00022801"/>
    </source>
</evidence>
<dbReference type="SUPFAM" id="SSF103657">
    <property type="entry name" value="BAR/IMD domain-like"/>
    <property type="match status" value="1"/>
</dbReference>
<dbReference type="PANTHER" id="PTHR14189">
    <property type="entry name" value="PROTEIN PHOSPHATASE METHYLESTERASE-1 RELATED"/>
    <property type="match status" value="1"/>
</dbReference>
<dbReference type="Pfam" id="PF00018">
    <property type="entry name" value="SH3_1"/>
    <property type="match status" value="1"/>
</dbReference>
<dbReference type="PROSITE" id="PS51741">
    <property type="entry name" value="F_BAR"/>
    <property type="match status" value="1"/>
</dbReference>
<reference evidence="12" key="1">
    <citation type="submission" date="2021-02" db="EMBL/GenBank/DDBJ databases">
        <authorList>
            <person name="Nowell W R."/>
        </authorList>
    </citation>
    <scope>NUCLEOTIDE SEQUENCE</scope>
    <source>
        <strain evidence="12">Ploen Becks lab</strain>
    </source>
</reference>
<dbReference type="Gene3D" id="3.40.50.1820">
    <property type="entry name" value="alpha/beta hydrolase"/>
    <property type="match status" value="1"/>
</dbReference>
<evidence type="ECO:0000256" key="1">
    <source>
        <dbReference type="ARBA" id="ARBA00008645"/>
    </source>
</evidence>
<dbReference type="InterPro" id="IPR001060">
    <property type="entry name" value="FCH_dom"/>
</dbReference>
<dbReference type="Pfam" id="PF12697">
    <property type="entry name" value="Abhydrolase_6"/>
    <property type="match status" value="1"/>
</dbReference>
<dbReference type="InterPro" id="IPR027267">
    <property type="entry name" value="AH/BAR_dom_sf"/>
</dbReference>
<evidence type="ECO:0000256" key="7">
    <source>
        <dbReference type="PROSITE-ProRule" id="PRU00192"/>
    </source>
</evidence>
<feature type="domain" description="F-BAR" evidence="11">
    <location>
        <begin position="6"/>
        <end position="272"/>
    </location>
</feature>
<dbReference type="PANTHER" id="PTHR14189:SF0">
    <property type="entry name" value="PROTEIN PHOSPHATASE METHYLESTERASE 1"/>
    <property type="match status" value="1"/>
</dbReference>
<dbReference type="PRINTS" id="PR00452">
    <property type="entry name" value="SH3DOMAIN"/>
</dbReference>
<evidence type="ECO:0000313" key="12">
    <source>
        <dbReference type="EMBL" id="CAF0957501.1"/>
    </source>
</evidence>
<evidence type="ECO:0000313" key="13">
    <source>
        <dbReference type="Proteomes" id="UP000663879"/>
    </source>
</evidence>
<dbReference type="InterPro" id="IPR000073">
    <property type="entry name" value="AB_hydrolase_1"/>
</dbReference>
<dbReference type="InterPro" id="IPR001452">
    <property type="entry name" value="SH3_domain"/>
</dbReference>
<dbReference type="EMBL" id="CAJNOC010002908">
    <property type="protein sequence ID" value="CAF0957501.1"/>
    <property type="molecule type" value="Genomic_DNA"/>
</dbReference>
<comment type="caution">
    <text evidence="12">The sequence shown here is derived from an EMBL/GenBank/DDBJ whole genome shotgun (WGS) entry which is preliminary data.</text>
</comment>
<keyword evidence="5" id="KW-0378">Hydrolase</keyword>
<protein>
    <recommendedName>
        <fullName evidence="2">protein phosphatase methylesterase-1</fullName>
        <ecNumber evidence="2">3.1.1.89</ecNumber>
    </recommendedName>
</protein>
<dbReference type="SMART" id="SM00055">
    <property type="entry name" value="FCH"/>
    <property type="match status" value="1"/>
</dbReference>
<dbReference type="Proteomes" id="UP000663879">
    <property type="component" value="Unassembled WGS sequence"/>
</dbReference>
<comment type="similarity">
    <text evidence="1">Belongs to the AB hydrolase superfamily.</text>
</comment>
<dbReference type="InterPro" id="IPR031160">
    <property type="entry name" value="F_BAR_dom"/>
</dbReference>
<dbReference type="InterPro" id="IPR016812">
    <property type="entry name" value="PPase_methylesterase_euk"/>
</dbReference>
<evidence type="ECO:0000256" key="9">
    <source>
        <dbReference type="SAM" id="MobiDB-lite"/>
    </source>
</evidence>
<dbReference type="InterPro" id="IPR036028">
    <property type="entry name" value="SH3-like_dom_sf"/>
</dbReference>
<feature type="domain" description="SH3" evidence="10">
    <location>
        <begin position="561"/>
        <end position="620"/>
    </location>
</feature>
<evidence type="ECO:0000259" key="10">
    <source>
        <dbReference type="PROSITE" id="PS50002"/>
    </source>
</evidence>
<dbReference type="SMART" id="SM00326">
    <property type="entry name" value="SH3"/>
    <property type="match status" value="1"/>
</dbReference>
<dbReference type="OrthoDB" id="194865at2759"/>
<evidence type="ECO:0000259" key="11">
    <source>
        <dbReference type="PROSITE" id="PS51741"/>
    </source>
</evidence>
<evidence type="ECO:0000256" key="8">
    <source>
        <dbReference type="PROSITE-ProRule" id="PRU01077"/>
    </source>
</evidence>
<dbReference type="Gene3D" id="1.20.1270.60">
    <property type="entry name" value="Arfaptin homology (AH) domain/BAR domain"/>
    <property type="match status" value="1"/>
</dbReference>
<feature type="region of interest" description="Disordered" evidence="9">
    <location>
        <begin position="459"/>
        <end position="483"/>
    </location>
</feature>
<proteinExistence type="inferred from homology"/>
<evidence type="ECO:0000256" key="3">
    <source>
        <dbReference type="ARBA" id="ARBA00022443"/>
    </source>
</evidence>
<dbReference type="EC" id="3.1.1.89" evidence="2"/>
<accession>A0A814DM20</accession>
<keyword evidence="8" id="KW-0175">Coiled coil</keyword>
<sequence>MVVEQSEFRNCFTGTNGFEELKKYMRMGNDFCKDLADILSERAQNELTYAKNLNKTSLRLQKLSKDYHGNLSDAWLQVSMQFDIESDMHKSLSNALSEEIIKPMKILVENNQKSRKPVELKVEKSVRNFQEKKLDDQKYRTRCFQLVKDLEKSLYNLDEVQKSSSQIGKQNSKEIQKLEAQILKNKDYLEKSEIKYHKSCSSVELARQDWFVETQDACNQMQLIEADRLSQLEQFLKKVSIQMSLLSRKMNKVSDFYQNIKTDVLEDLKLACKKYGTTSANDQEMYLYDIYAENTRNMMNKDRRISNLNKWAEWFSTDVQAQLKAKEGLEKVKLFSKENPNFNSNENEINMKLESVGLLKTLYEISLFKIQYALAELGDNTKPVCEYSNKMNTVYDKQGVPNTILKLGDMGVGGIEGASAPSPPLSPGNNLIQMPMPMRITYDNTNNTYVAESVISTNSCSSSSTISSVSPVSVPNSLSTSSFSSISNNNYNNRNSSLLTTATNNNLNTGVHVFENKPPPAYNTTVNNGKLVVENFYNNSNQSISDEEDDSDWDDDPNLNKAVNTCMAQFDFKSTRDDEITIQVGDQIEILEKRNDGWWRGKLNDKIGLFPSTYMSNLHKKVLMGNPGLGGLPPKAPVTSEHSKRVKNKRDYTPLPWSDYFDRFQDIQITNGKFRVYIKGSSGPVLFFLHGGGFSALTWSLLSSILVKRIECRCYSLDIRGHGDTHTENDEDLSIETMSKDVRDVVKAIWNEETPPIVLVGHSMGGSLAVHVAHSNYINNLVGLVVIDVVEGSALEALSSMQTFLQGRPKRFPSIEQAIEYNVRSGAIRNVESARVSIIGQLKKVSNELRGEESKDFDVPEVVIGSQSHEVMTTEIAEEDEDGKAEIEIVQEPESFKKPEKTTENYEWRIDLTKTEKFWKGWFQGLSSMFLNVHTPKLLLLAGVDRLDKDLMVGQMQGKFQMQILPLCGHAVHEDAPEDVADALANFMIRYKFTHALDFINPPRLSC</sequence>